<protein>
    <submittedName>
        <fullName evidence="1">Uncharacterized protein</fullName>
    </submittedName>
</protein>
<name>A0A0B7GUQ0_TREPH</name>
<dbReference type="InterPro" id="IPR025474">
    <property type="entry name" value="DUF4325"/>
</dbReference>
<evidence type="ECO:0000313" key="1">
    <source>
        <dbReference type="EMBL" id="CEM62218.1"/>
    </source>
</evidence>
<organism evidence="1 2">
    <name type="scientific">Treponema phagedenis</name>
    <dbReference type="NCBI Taxonomy" id="162"/>
    <lineage>
        <taxon>Bacteria</taxon>
        <taxon>Pseudomonadati</taxon>
        <taxon>Spirochaetota</taxon>
        <taxon>Spirochaetia</taxon>
        <taxon>Spirochaetales</taxon>
        <taxon>Treponemataceae</taxon>
        <taxon>Treponema</taxon>
    </lineage>
</organism>
<proteinExistence type="predicted"/>
<dbReference type="OrthoDB" id="1551124at2"/>
<dbReference type="Pfam" id="PF14213">
    <property type="entry name" value="DUF4325"/>
    <property type="match status" value="1"/>
</dbReference>
<reference evidence="2" key="1">
    <citation type="submission" date="2015-01" db="EMBL/GenBank/DDBJ databases">
        <authorList>
            <person name="Manzoor Shahid"/>
            <person name="Zubair Saima"/>
        </authorList>
    </citation>
    <scope>NUCLEOTIDE SEQUENCE [LARGE SCALE GENOMIC DNA]</scope>
    <source>
        <strain evidence="2">V1</strain>
    </source>
</reference>
<dbReference type="EMBL" id="CDNC01000023">
    <property type="protein sequence ID" value="CEM62218.1"/>
    <property type="molecule type" value="Genomic_DNA"/>
</dbReference>
<evidence type="ECO:0000313" key="2">
    <source>
        <dbReference type="Proteomes" id="UP000042527"/>
    </source>
</evidence>
<gene>
    <name evidence="1" type="ORF">TPHV1_30113</name>
</gene>
<dbReference type="Proteomes" id="UP000042527">
    <property type="component" value="Unassembled WGS sequence"/>
</dbReference>
<dbReference type="AlphaFoldDB" id="A0A0B7GUQ0"/>
<sequence>MKKKEVRKLKEATLKVAECGSGYKFQGGRFIHISPDSGEEFRNNFLIPFLKKNKTACQLCVDFAGTIVFTSGFLEESFGGAIRRGFQKEVRKIRFKNILPEIKKELLRLIKEK</sequence>
<accession>A0A0B7GUQ0</accession>
<keyword evidence="2" id="KW-1185">Reference proteome</keyword>